<organism evidence="2 3">
    <name type="scientific">Stylonychia lemnae</name>
    <name type="common">Ciliate</name>
    <dbReference type="NCBI Taxonomy" id="5949"/>
    <lineage>
        <taxon>Eukaryota</taxon>
        <taxon>Sar</taxon>
        <taxon>Alveolata</taxon>
        <taxon>Ciliophora</taxon>
        <taxon>Intramacronucleata</taxon>
        <taxon>Spirotrichea</taxon>
        <taxon>Stichotrichia</taxon>
        <taxon>Sporadotrichida</taxon>
        <taxon>Oxytrichidae</taxon>
        <taxon>Stylonychinae</taxon>
        <taxon>Stylonychia</taxon>
    </lineage>
</organism>
<accession>A0A078ACC3</accession>
<dbReference type="InParanoid" id="A0A078ACC3"/>
<evidence type="ECO:0000313" key="2">
    <source>
        <dbReference type="EMBL" id="CDW78468.1"/>
    </source>
</evidence>
<gene>
    <name evidence="2" type="primary">Contig10009.g10698</name>
    <name evidence="2" type="ORF">STYLEM_7445</name>
</gene>
<evidence type="ECO:0000313" key="3">
    <source>
        <dbReference type="Proteomes" id="UP000039865"/>
    </source>
</evidence>
<sequence length="182" mass="21795">MFIKLLNILKKNGVYIIKDLFILFLILTFIVGTVLYLYKYHKKKESYALNIVLTAFVSRMTGVEFLEAIKVRILKISYYLQKIIYKKQYIDANRKNDAEESQGKRKFQATKMIQEYLEKSLKQNDVKDYCQNQARGPYERSVNRITNQNQEQQVSEMSMDYFGFRSYMCKRSRSNEDFFDNQ</sequence>
<dbReference type="AlphaFoldDB" id="A0A078ACC3"/>
<keyword evidence="1" id="KW-0472">Membrane</keyword>
<name>A0A078ACC3_STYLE</name>
<keyword evidence="3" id="KW-1185">Reference proteome</keyword>
<evidence type="ECO:0008006" key="4">
    <source>
        <dbReference type="Google" id="ProtNLM"/>
    </source>
</evidence>
<feature type="transmembrane region" description="Helical" evidence="1">
    <location>
        <begin position="20"/>
        <end position="38"/>
    </location>
</feature>
<proteinExistence type="predicted"/>
<dbReference type="EMBL" id="CCKQ01007123">
    <property type="protein sequence ID" value="CDW78468.1"/>
    <property type="molecule type" value="Genomic_DNA"/>
</dbReference>
<protein>
    <recommendedName>
        <fullName evidence="4">Transmembrane protein</fullName>
    </recommendedName>
</protein>
<keyword evidence="1" id="KW-0812">Transmembrane</keyword>
<evidence type="ECO:0000256" key="1">
    <source>
        <dbReference type="SAM" id="Phobius"/>
    </source>
</evidence>
<dbReference type="Proteomes" id="UP000039865">
    <property type="component" value="Unassembled WGS sequence"/>
</dbReference>
<keyword evidence="1" id="KW-1133">Transmembrane helix</keyword>
<reference evidence="2 3" key="1">
    <citation type="submission" date="2014-06" db="EMBL/GenBank/DDBJ databases">
        <authorList>
            <person name="Swart Estienne"/>
        </authorList>
    </citation>
    <scope>NUCLEOTIDE SEQUENCE [LARGE SCALE GENOMIC DNA]</scope>
    <source>
        <strain evidence="2 3">130c</strain>
    </source>
</reference>